<evidence type="ECO:0000256" key="5">
    <source>
        <dbReference type="ARBA" id="ARBA00022753"/>
    </source>
</evidence>
<keyword evidence="3" id="KW-1003">Cell membrane</keyword>
<keyword evidence="11" id="KW-0325">Glycoprotein</keyword>
<evidence type="ECO:0000256" key="9">
    <source>
        <dbReference type="ARBA" id="ARBA00023157"/>
    </source>
</evidence>
<evidence type="ECO:0000256" key="7">
    <source>
        <dbReference type="ARBA" id="ARBA00023040"/>
    </source>
</evidence>
<dbReference type="InterPro" id="IPR000355">
    <property type="entry name" value="Chemokine_rcpt"/>
</dbReference>
<evidence type="ECO:0000256" key="2">
    <source>
        <dbReference type="ARBA" id="ARBA00004651"/>
    </source>
</evidence>
<evidence type="ECO:0000256" key="13">
    <source>
        <dbReference type="RuleBase" id="RU000688"/>
    </source>
</evidence>
<dbReference type="CDD" id="cd14984">
    <property type="entry name" value="7tmA_Chemokine_R"/>
    <property type="match status" value="1"/>
</dbReference>
<evidence type="ECO:0000256" key="3">
    <source>
        <dbReference type="ARBA" id="ARBA00022475"/>
    </source>
</evidence>
<keyword evidence="10 13" id="KW-0675">Receptor</keyword>
<evidence type="ECO:0000313" key="17">
    <source>
        <dbReference type="Proteomes" id="UP001230051"/>
    </source>
</evidence>
<evidence type="ECO:0000259" key="15">
    <source>
        <dbReference type="PROSITE" id="PS50262"/>
    </source>
</evidence>
<dbReference type="InterPro" id="IPR050119">
    <property type="entry name" value="CCR1-9-like"/>
</dbReference>
<keyword evidence="8 14" id="KW-0472">Membrane</keyword>
<dbReference type="InterPro" id="IPR017452">
    <property type="entry name" value="GPCR_Rhodpsn_7TM"/>
</dbReference>
<keyword evidence="9" id="KW-1015">Disulfide bond</keyword>
<feature type="domain" description="G-protein coupled receptors family 1 profile" evidence="15">
    <location>
        <begin position="52"/>
        <end position="302"/>
    </location>
</feature>
<dbReference type="PRINTS" id="PR00657">
    <property type="entry name" value="CCCHEMOKINER"/>
</dbReference>
<evidence type="ECO:0000256" key="8">
    <source>
        <dbReference type="ARBA" id="ARBA00023136"/>
    </source>
</evidence>
<evidence type="ECO:0000256" key="4">
    <source>
        <dbReference type="ARBA" id="ARBA00022692"/>
    </source>
</evidence>
<dbReference type="GO" id="GO:0005769">
    <property type="term" value="C:early endosome"/>
    <property type="evidence" value="ECO:0007669"/>
    <property type="project" value="UniProtKB-SubCell"/>
</dbReference>
<evidence type="ECO:0000256" key="11">
    <source>
        <dbReference type="ARBA" id="ARBA00023180"/>
    </source>
</evidence>
<dbReference type="PRINTS" id="PR00237">
    <property type="entry name" value="GPCRRHODOPSN"/>
</dbReference>
<gene>
    <name evidence="16" type="primary">Ccr4</name>
    <name evidence="16" type="ORF">AOXY_G5378</name>
</gene>
<dbReference type="GO" id="GO:0019957">
    <property type="term" value="F:C-C chemokine binding"/>
    <property type="evidence" value="ECO:0007669"/>
    <property type="project" value="TreeGrafter"/>
</dbReference>
<dbReference type="GO" id="GO:0009897">
    <property type="term" value="C:external side of plasma membrane"/>
    <property type="evidence" value="ECO:0007669"/>
    <property type="project" value="TreeGrafter"/>
</dbReference>
<evidence type="ECO:0000256" key="14">
    <source>
        <dbReference type="SAM" id="Phobius"/>
    </source>
</evidence>
<dbReference type="PANTHER" id="PTHR10489">
    <property type="entry name" value="CELL ADHESION MOLECULE"/>
    <property type="match status" value="1"/>
</dbReference>
<dbReference type="PROSITE" id="PS50262">
    <property type="entry name" value="G_PROTEIN_RECEP_F1_2"/>
    <property type="match status" value="1"/>
</dbReference>
<dbReference type="GO" id="GO:0016493">
    <property type="term" value="F:C-C chemokine receptor activity"/>
    <property type="evidence" value="ECO:0007669"/>
    <property type="project" value="TreeGrafter"/>
</dbReference>
<organism evidence="16 17">
    <name type="scientific">Acipenser oxyrinchus oxyrinchus</name>
    <dbReference type="NCBI Taxonomy" id="40147"/>
    <lineage>
        <taxon>Eukaryota</taxon>
        <taxon>Metazoa</taxon>
        <taxon>Chordata</taxon>
        <taxon>Craniata</taxon>
        <taxon>Vertebrata</taxon>
        <taxon>Euteleostomi</taxon>
        <taxon>Actinopterygii</taxon>
        <taxon>Chondrostei</taxon>
        <taxon>Acipenseriformes</taxon>
        <taxon>Acipenseridae</taxon>
        <taxon>Acipenser</taxon>
    </lineage>
</organism>
<evidence type="ECO:0000313" key="16">
    <source>
        <dbReference type="EMBL" id="KAK1172724.1"/>
    </source>
</evidence>
<keyword evidence="6 14" id="KW-1133">Transmembrane helix</keyword>
<dbReference type="FunFam" id="1.20.1070.10:FF:000026">
    <property type="entry name" value="C-C chemokine receptor type 5"/>
    <property type="match status" value="1"/>
</dbReference>
<dbReference type="EMBL" id="JAGXEW010000004">
    <property type="protein sequence ID" value="KAK1172724.1"/>
    <property type="molecule type" value="Genomic_DNA"/>
</dbReference>
<comment type="similarity">
    <text evidence="13">Belongs to the G-protein coupled receptor 1 family.</text>
</comment>
<feature type="transmembrane region" description="Helical" evidence="14">
    <location>
        <begin position="73"/>
        <end position="92"/>
    </location>
</feature>
<evidence type="ECO:0000256" key="6">
    <source>
        <dbReference type="ARBA" id="ARBA00022989"/>
    </source>
</evidence>
<dbReference type="SUPFAM" id="SSF81321">
    <property type="entry name" value="Family A G protein-coupled receptor-like"/>
    <property type="match status" value="1"/>
</dbReference>
<keyword evidence="4 13" id="KW-0812">Transmembrane</keyword>
<dbReference type="InterPro" id="IPR000276">
    <property type="entry name" value="GPCR_Rhodpsn"/>
</dbReference>
<feature type="transmembrane region" description="Helical" evidence="14">
    <location>
        <begin position="241"/>
        <end position="262"/>
    </location>
</feature>
<reference evidence="16" key="1">
    <citation type="submission" date="2022-02" db="EMBL/GenBank/DDBJ databases">
        <title>Atlantic sturgeon de novo genome assembly.</title>
        <authorList>
            <person name="Stock M."/>
            <person name="Klopp C."/>
            <person name="Guiguen Y."/>
            <person name="Cabau C."/>
            <person name="Parinello H."/>
            <person name="Santidrian Yebra-Pimentel E."/>
            <person name="Kuhl H."/>
            <person name="Dirks R.P."/>
            <person name="Guessner J."/>
            <person name="Wuertz S."/>
            <person name="Du K."/>
            <person name="Schartl M."/>
        </authorList>
    </citation>
    <scope>NUCLEOTIDE SEQUENCE</scope>
    <source>
        <strain evidence="16">STURGEONOMICS-FGT-2020</strain>
        <tissue evidence="16">Whole blood</tissue>
    </source>
</reference>
<feature type="transmembrane region" description="Helical" evidence="14">
    <location>
        <begin position="202"/>
        <end position="220"/>
    </location>
</feature>
<feature type="transmembrane region" description="Helical" evidence="14">
    <location>
        <begin position="112"/>
        <end position="140"/>
    </location>
</feature>
<keyword evidence="7 13" id="KW-0297">G-protein coupled receptor</keyword>
<comment type="subcellular location">
    <subcellularLocation>
        <location evidence="2">Cell membrane</location>
        <topology evidence="2">Multi-pass membrane protein</topology>
    </subcellularLocation>
    <subcellularLocation>
        <location evidence="1">Early endosome</location>
    </subcellularLocation>
</comment>
<dbReference type="Gene3D" id="1.20.1070.10">
    <property type="entry name" value="Rhodopsin 7-helix transmembrane proteins"/>
    <property type="match status" value="1"/>
</dbReference>
<evidence type="ECO:0000256" key="12">
    <source>
        <dbReference type="ARBA" id="ARBA00023224"/>
    </source>
</evidence>
<dbReference type="Proteomes" id="UP001230051">
    <property type="component" value="Unassembled WGS sequence"/>
</dbReference>
<feature type="transmembrane region" description="Helical" evidence="14">
    <location>
        <begin position="152"/>
        <end position="172"/>
    </location>
</feature>
<sequence>MNATESFLTTEDYYNYDELAKYMLCNKSNVIEFASWFLPTLYTLVFIFGLIGNGLVVCVLIQYKKLRSMTDIYLLNLAVSDLIFVLSLPFWSSYAAVSHWVFGEPLCKIISGFYLIGFYSGIFFLTIMSIDRFLAIVYAVTAMSFRSVSHGVFVSVAVWAISLCASLPTIVFSQVKNESGLSTCNSEYPEGQAVKWKLINNFELNILGLLLPFFIMVYCYSRIIQTLRVCRSYKKEKAVRLIFIVVIVFFLFWTPYNIVLFLESLQTLDFFRDCDSSNNLEIAMHCTETLAFVHCCLNPVIYAFAGQEFKKCVRKMLYKCTSYCFVCKQCKMLSYAISEPMSSTYSRSSGEPCVTRVL</sequence>
<dbReference type="GO" id="GO:0060326">
    <property type="term" value="P:cell chemotaxis"/>
    <property type="evidence" value="ECO:0007669"/>
    <property type="project" value="TreeGrafter"/>
</dbReference>
<dbReference type="GO" id="GO:0019722">
    <property type="term" value="P:calcium-mediated signaling"/>
    <property type="evidence" value="ECO:0007669"/>
    <property type="project" value="TreeGrafter"/>
</dbReference>
<name>A0AAD8LSN3_ACIOX</name>
<accession>A0AAD8LSN3</accession>
<dbReference type="GO" id="GO:0007204">
    <property type="term" value="P:positive regulation of cytosolic calcium ion concentration"/>
    <property type="evidence" value="ECO:0007669"/>
    <property type="project" value="TreeGrafter"/>
</dbReference>
<evidence type="ECO:0000256" key="1">
    <source>
        <dbReference type="ARBA" id="ARBA00004412"/>
    </source>
</evidence>
<dbReference type="GO" id="GO:0006955">
    <property type="term" value="P:immune response"/>
    <property type="evidence" value="ECO:0007669"/>
    <property type="project" value="TreeGrafter"/>
</dbReference>
<keyword evidence="5" id="KW-0967">Endosome</keyword>
<dbReference type="PROSITE" id="PS00237">
    <property type="entry name" value="G_PROTEIN_RECEP_F1_1"/>
    <property type="match status" value="1"/>
</dbReference>
<keyword evidence="12 13" id="KW-0807">Transducer</keyword>
<dbReference type="PRINTS" id="PR00645">
    <property type="entry name" value="CXCCHMKINER4"/>
</dbReference>
<keyword evidence="17" id="KW-1185">Reference proteome</keyword>
<proteinExistence type="inferred from homology"/>
<dbReference type="PANTHER" id="PTHR10489:SF686">
    <property type="entry name" value="C-C CHEMOKINE RECEPTOR TYPE 5"/>
    <property type="match status" value="1"/>
</dbReference>
<dbReference type="SMART" id="SM01381">
    <property type="entry name" value="7TM_GPCR_Srsx"/>
    <property type="match status" value="1"/>
</dbReference>
<comment type="caution">
    <text evidence="16">The sequence shown here is derived from an EMBL/GenBank/DDBJ whole genome shotgun (WGS) entry which is preliminary data.</text>
</comment>
<protein>
    <submittedName>
        <fullName evidence="16">C-C chemokine receptor type 4-like</fullName>
    </submittedName>
</protein>
<dbReference type="InterPro" id="IPR001277">
    <property type="entry name" value="CXCR4/ACKR2"/>
</dbReference>
<dbReference type="AlphaFoldDB" id="A0AAD8LSN3"/>
<evidence type="ECO:0000256" key="10">
    <source>
        <dbReference type="ARBA" id="ARBA00023170"/>
    </source>
</evidence>
<feature type="transmembrane region" description="Helical" evidence="14">
    <location>
        <begin position="36"/>
        <end position="61"/>
    </location>
</feature>
<dbReference type="Pfam" id="PF00001">
    <property type="entry name" value="7tm_1"/>
    <property type="match status" value="1"/>
</dbReference>